<comment type="caution">
    <text evidence="2">The sequence shown here is derived from an EMBL/GenBank/DDBJ whole genome shotgun (WGS) entry which is preliminary data.</text>
</comment>
<keyword evidence="3" id="KW-1185">Reference proteome</keyword>
<protein>
    <submittedName>
        <fullName evidence="2">Uncharacterized protein</fullName>
    </submittedName>
</protein>
<evidence type="ECO:0000313" key="2">
    <source>
        <dbReference type="EMBL" id="MEQ2293643.1"/>
    </source>
</evidence>
<gene>
    <name evidence="2" type="ORF">AMECASPLE_035681</name>
</gene>
<reference evidence="2 3" key="1">
    <citation type="submission" date="2021-06" db="EMBL/GenBank/DDBJ databases">
        <authorList>
            <person name="Palmer J.M."/>
        </authorList>
    </citation>
    <scope>NUCLEOTIDE SEQUENCE [LARGE SCALE GENOMIC DNA]</scope>
    <source>
        <strain evidence="2 3">AS_MEX2019</strain>
        <tissue evidence="2">Muscle</tissue>
    </source>
</reference>
<sequence>MLAAWSSMSTPSLKAGTYCHGVCVRACVCMRACVCVCQCEFLLSLRFAGGGRGALLTAAHLQTAEAFIRSCWMSILYLMVHINGKKADYLLDSFCRFSDDFEHTGQAILQPSSAAPGRSKLPAHSLRRTFGLTKPDTFQPRFPNKAHHPDRDPASELVLQARTKTRLSLPVPQSFKH</sequence>
<evidence type="ECO:0000313" key="3">
    <source>
        <dbReference type="Proteomes" id="UP001469553"/>
    </source>
</evidence>
<dbReference type="EMBL" id="JAHRIP010033601">
    <property type="protein sequence ID" value="MEQ2293643.1"/>
    <property type="molecule type" value="Genomic_DNA"/>
</dbReference>
<name>A0ABV0YJN3_9TELE</name>
<proteinExistence type="predicted"/>
<dbReference type="Proteomes" id="UP001469553">
    <property type="component" value="Unassembled WGS sequence"/>
</dbReference>
<evidence type="ECO:0000256" key="1">
    <source>
        <dbReference type="SAM" id="MobiDB-lite"/>
    </source>
</evidence>
<organism evidence="2 3">
    <name type="scientific">Ameca splendens</name>
    <dbReference type="NCBI Taxonomy" id="208324"/>
    <lineage>
        <taxon>Eukaryota</taxon>
        <taxon>Metazoa</taxon>
        <taxon>Chordata</taxon>
        <taxon>Craniata</taxon>
        <taxon>Vertebrata</taxon>
        <taxon>Euteleostomi</taxon>
        <taxon>Actinopterygii</taxon>
        <taxon>Neopterygii</taxon>
        <taxon>Teleostei</taxon>
        <taxon>Neoteleostei</taxon>
        <taxon>Acanthomorphata</taxon>
        <taxon>Ovalentaria</taxon>
        <taxon>Atherinomorphae</taxon>
        <taxon>Cyprinodontiformes</taxon>
        <taxon>Goodeidae</taxon>
        <taxon>Ameca</taxon>
    </lineage>
</organism>
<feature type="region of interest" description="Disordered" evidence="1">
    <location>
        <begin position="133"/>
        <end position="152"/>
    </location>
</feature>
<accession>A0ABV0YJN3</accession>